<dbReference type="Proteomes" id="UP001596099">
    <property type="component" value="Unassembled WGS sequence"/>
</dbReference>
<reference evidence="2 3" key="1">
    <citation type="journal article" date="2019" name="Int. J. Syst. Evol. Microbiol.">
        <title>The Global Catalogue of Microorganisms (GCM) 10K type strain sequencing project: providing services to taxonomists for standard genome sequencing and annotation.</title>
        <authorList>
            <consortium name="The Broad Institute Genomics Platform"/>
            <consortium name="The Broad Institute Genome Sequencing Center for Infectious Disease"/>
            <person name="Wu L."/>
            <person name="Ma J."/>
        </authorList>
    </citation>
    <scope>NUCLEOTIDE SEQUENCE [LARGE SCALE GENOMIC DNA]</scope>
    <source>
        <strain evidence="2 3">CGMCC 1.12543</strain>
    </source>
</reference>
<proteinExistence type="predicted"/>
<gene>
    <name evidence="2" type="ORF">ACFPYI_18640</name>
</gene>
<accession>A0ABD5RS44</accession>
<feature type="domain" description="DUF7344" evidence="1">
    <location>
        <begin position="10"/>
        <end position="86"/>
    </location>
</feature>
<dbReference type="InterPro" id="IPR055768">
    <property type="entry name" value="DUF7344"/>
</dbReference>
<dbReference type="Pfam" id="PF24035">
    <property type="entry name" value="DUF7344"/>
    <property type="match status" value="1"/>
</dbReference>
<sequence>MGRPTLDETFDVLSSADRRFVLQYLHTNGATTQSTLAERLSADRDDATRTAATQHQRRDAAIRLHHVHVPKLVDANLVEPTCEDDLVDPTEHLAHILATLPVDLSSQNWYTPGESAVLD</sequence>
<comment type="caution">
    <text evidence="2">The sequence shown here is derived from an EMBL/GenBank/DDBJ whole genome shotgun (WGS) entry which is preliminary data.</text>
</comment>
<evidence type="ECO:0000259" key="1">
    <source>
        <dbReference type="Pfam" id="PF24035"/>
    </source>
</evidence>
<evidence type="ECO:0000313" key="3">
    <source>
        <dbReference type="Proteomes" id="UP001596099"/>
    </source>
</evidence>
<organism evidence="2 3">
    <name type="scientific">Halomarina salina</name>
    <dbReference type="NCBI Taxonomy" id="1872699"/>
    <lineage>
        <taxon>Archaea</taxon>
        <taxon>Methanobacteriati</taxon>
        <taxon>Methanobacteriota</taxon>
        <taxon>Stenosarchaea group</taxon>
        <taxon>Halobacteria</taxon>
        <taxon>Halobacteriales</taxon>
        <taxon>Natronomonadaceae</taxon>
        <taxon>Halomarina</taxon>
    </lineage>
</organism>
<evidence type="ECO:0000313" key="2">
    <source>
        <dbReference type="EMBL" id="MFC5973353.1"/>
    </source>
</evidence>
<name>A0ABD5RS44_9EURY</name>
<dbReference type="AlphaFoldDB" id="A0ABD5RS44"/>
<dbReference type="EMBL" id="JBHSQH010000001">
    <property type="protein sequence ID" value="MFC5973353.1"/>
    <property type="molecule type" value="Genomic_DNA"/>
</dbReference>
<protein>
    <submittedName>
        <fullName evidence="2">Helix-turn-helix domain-containing protein</fullName>
    </submittedName>
</protein>
<dbReference type="RefSeq" id="WP_247417806.1">
    <property type="nucleotide sequence ID" value="NZ_JALLGW010000001.1"/>
</dbReference>
<keyword evidence="3" id="KW-1185">Reference proteome</keyword>